<feature type="transmembrane region" description="Helical" evidence="1">
    <location>
        <begin position="679"/>
        <end position="700"/>
    </location>
</feature>
<evidence type="ECO:0000256" key="1">
    <source>
        <dbReference type="SAM" id="Phobius"/>
    </source>
</evidence>
<dbReference type="KEGG" id="tuz:TUZN_1397"/>
<protein>
    <recommendedName>
        <fullName evidence="4">CARDB domain-containing protein</fullName>
    </recommendedName>
</protein>
<dbReference type="GeneID" id="10360924"/>
<dbReference type="PROSITE" id="PS51257">
    <property type="entry name" value="PROKAR_LIPOPROTEIN"/>
    <property type="match status" value="1"/>
</dbReference>
<keyword evidence="1" id="KW-0812">Transmembrane</keyword>
<reference evidence="2 3" key="1">
    <citation type="journal article" date="2011" name="J. Bacteriol.">
        <title>Complete genome sequence of the thermoacidophilic crenarchaeon Thermoproteus uzoniensis 768-20.</title>
        <authorList>
            <person name="Mardanov A.V."/>
            <person name="Gumerov V.M."/>
            <person name="Beletsky A.V."/>
            <person name="Prokofeva M.I."/>
            <person name="Bonch-Osmolovskaya E.A."/>
            <person name="Ravin N.V."/>
            <person name="Skryabin K.G."/>
        </authorList>
    </citation>
    <scope>NUCLEOTIDE SEQUENCE [LARGE SCALE GENOMIC DNA]</scope>
    <source>
        <strain evidence="2 3">768-20</strain>
    </source>
</reference>
<sequence>MNAKALMAVVLVMASLAAAGPAIQITSAGSSGGSCSSLQLTLLNAQWASLPQYNGSSASLTLTFYSSCTYHAVTFTLAPQCPYISPGPPAFVQSIPANSMFSVTLQLYAERLNVTCPLEVVADAQYGAGFSQTLDASGAYFLTVFVPPYPTFSASLQGSAYLGLPSELALVVRDPYSFPAQVSVSGQSAAVLSPTSPVSIRGDVAIPLKVVPYSQSAAVVVSIRSQDALGNPVSYTYTLYPPVVQPPTPTISISPSTLYLDQLNNVTISVSVPFGANGTAAVFISGASAPASPVVVPIVNGRGEASVEITPLQPSVTFQASVSYSVEGYQQSAQISASIWAVQPPTALAGFTVSPQVLISNSANNLTFTIEAPGRFNAAITISGASAGVPMPIYISGVGSASYSLVVYPTAQQVSISATIQTERGTQQYTVNLPATSSNIFLAAPSPTSVTAGGNRSVVVKLVNQGNVPVEKGVLVIAPASGSPVLMGTVVYNFSSLPPLGVVEVPISFLVPAGQTGSLPFQYTVYYTTPLGSGQAQGVFYVQSFQPPSVLISSTSVTPQTPALGAPFFVSVTVINNGFVAVNNLQVQLEAPPGLTPITPTLNYIGNLAQQQSQTATFSLNATRPGRYVVTLLVTYQDQYGHVYNQTVTLPVAIGGNSTRRFGNFTRAAPGAGGAASDATVVAVAAVAAVAVALVAIGIWRRRR</sequence>
<dbReference type="AlphaFoldDB" id="F2L1L7"/>
<dbReference type="HOGENOM" id="CLU_392151_0_0_2"/>
<organism evidence="2 3">
    <name type="scientific">Thermoproteus uzoniensis (strain 768-20)</name>
    <dbReference type="NCBI Taxonomy" id="999630"/>
    <lineage>
        <taxon>Archaea</taxon>
        <taxon>Thermoproteota</taxon>
        <taxon>Thermoprotei</taxon>
        <taxon>Thermoproteales</taxon>
        <taxon>Thermoproteaceae</taxon>
        <taxon>Thermoproteus</taxon>
    </lineage>
</organism>
<dbReference type="EMBL" id="CP002590">
    <property type="protein sequence ID" value="AEA12873.1"/>
    <property type="molecule type" value="Genomic_DNA"/>
</dbReference>
<dbReference type="eggNOG" id="arCOG02090">
    <property type="taxonomic scope" value="Archaea"/>
</dbReference>
<dbReference type="PANTHER" id="PTHR35902:SF6">
    <property type="entry name" value="CONSERVED WITHIN P. AEROPHILUM"/>
    <property type="match status" value="1"/>
</dbReference>
<evidence type="ECO:0008006" key="4">
    <source>
        <dbReference type="Google" id="ProtNLM"/>
    </source>
</evidence>
<gene>
    <name evidence="2" type="ordered locus">TUZN_1397</name>
</gene>
<dbReference type="PANTHER" id="PTHR35902">
    <property type="entry name" value="S-LAYER DOMAIN-LIKE PROTEIN-RELATED"/>
    <property type="match status" value="1"/>
</dbReference>
<accession>F2L1L7</accession>
<dbReference type="RefSeq" id="WP_013680208.1">
    <property type="nucleotide sequence ID" value="NC_015315.1"/>
</dbReference>
<dbReference type="STRING" id="999630.TUZN_1397"/>
<dbReference type="Gene3D" id="2.60.40.10">
    <property type="entry name" value="Immunoglobulins"/>
    <property type="match status" value="1"/>
</dbReference>
<dbReference type="OrthoDB" id="28532at2157"/>
<name>F2L1L7_THEU7</name>
<dbReference type="InterPro" id="IPR013783">
    <property type="entry name" value="Ig-like_fold"/>
</dbReference>
<proteinExistence type="predicted"/>
<reference key="2">
    <citation type="submission" date="2011-03" db="EMBL/GenBank/DDBJ databases">
        <title>Complete genome sequence of the thermoacidophilic crenarchaeon Thermoproteus uzoniensis 768-20.</title>
        <authorList>
            <person name="Mardanov A.V."/>
            <person name="Gumerov V.M."/>
            <person name="Beletsky A.V."/>
            <person name="Prokofeva M.I."/>
            <person name="Bonch-Osmolovskaya E.A."/>
            <person name="Ravin N.V."/>
            <person name="Skryabin K.G."/>
        </authorList>
    </citation>
    <scope>NUCLEOTIDE SEQUENCE</scope>
    <source>
        <strain>768-20</strain>
    </source>
</reference>
<keyword evidence="3" id="KW-1185">Reference proteome</keyword>
<dbReference type="Proteomes" id="UP000008138">
    <property type="component" value="Chromosome"/>
</dbReference>
<keyword evidence="1" id="KW-1133">Transmembrane helix</keyword>
<keyword evidence="1" id="KW-0472">Membrane</keyword>
<evidence type="ECO:0000313" key="3">
    <source>
        <dbReference type="Proteomes" id="UP000008138"/>
    </source>
</evidence>
<evidence type="ECO:0000313" key="2">
    <source>
        <dbReference type="EMBL" id="AEA12873.1"/>
    </source>
</evidence>